<sequence>MKTKVKINAVLEKKLEELECLREALNSNYDDTNLHREIQLRVIFAQTLLTAEIVSRQVDMEGQDYSEERLELACMAKKLKDLEEAVKTNQRSGHDDISVIELETNDGVVDGETGSVYSLVESCDDEFGKAEEEEEEEEEDAEQCPLFQDASSEEKGEVVMFPAVSEDEEDVAVIEVKKKGRGSFRGLVCVGLVGLVGGMVSLLGYIGDEMKEDCYFPTPT</sequence>
<dbReference type="EMBL" id="CACVBM020001061">
    <property type="protein sequence ID" value="CAA7027764.1"/>
    <property type="molecule type" value="Genomic_DNA"/>
</dbReference>
<accession>A0A6D2IMC6</accession>
<feature type="domain" description="DUF7610" evidence="3">
    <location>
        <begin position="11"/>
        <end position="92"/>
    </location>
</feature>
<feature type="coiled-coil region" evidence="1">
    <location>
        <begin position="8"/>
        <end position="35"/>
    </location>
</feature>
<dbReference type="InterPro" id="IPR056029">
    <property type="entry name" value="DUF7610"/>
</dbReference>
<evidence type="ECO:0000313" key="4">
    <source>
        <dbReference type="EMBL" id="CAA7027764.1"/>
    </source>
</evidence>
<keyword evidence="2" id="KW-1133">Transmembrane helix</keyword>
<evidence type="ECO:0000259" key="3">
    <source>
        <dbReference type="Pfam" id="PF24583"/>
    </source>
</evidence>
<dbReference type="OrthoDB" id="1113167at2759"/>
<protein>
    <recommendedName>
        <fullName evidence="3">DUF7610 domain-containing protein</fullName>
    </recommendedName>
</protein>
<dbReference type="AlphaFoldDB" id="A0A6D2IMC6"/>
<dbReference type="Pfam" id="PF24583">
    <property type="entry name" value="DUF7610"/>
    <property type="match status" value="1"/>
</dbReference>
<dbReference type="Proteomes" id="UP000467841">
    <property type="component" value="Unassembled WGS sequence"/>
</dbReference>
<reference evidence="4" key="1">
    <citation type="submission" date="2020-01" db="EMBL/GenBank/DDBJ databases">
        <authorList>
            <person name="Mishra B."/>
        </authorList>
    </citation>
    <scope>NUCLEOTIDE SEQUENCE [LARGE SCALE GENOMIC DNA]</scope>
</reference>
<organism evidence="4 5">
    <name type="scientific">Microthlaspi erraticum</name>
    <dbReference type="NCBI Taxonomy" id="1685480"/>
    <lineage>
        <taxon>Eukaryota</taxon>
        <taxon>Viridiplantae</taxon>
        <taxon>Streptophyta</taxon>
        <taxon>Embryophyta</taxon>
        <taxon>Tracheophyta</taxon>
        <taxon>Spermatophyta</taxon>
        <taxon>Magnoliopsida</taxon>
        <taxon>eudicotyledons</taxon>
        <taxon>Gunneridae</taxon>
        <taxon>Pentapetalae</taxon>
        <taxon>rosids</taxon>
        <taxon>malvids</taxon>
        <taxon>Brassicales</taxon>
        <taxon>Brassicaceae</taxon>
        <taxon>Coluteocarpeae</taxon>
        <taxon>Microthlaspi</taxon>
    </lineage>
</organism>
<keyword evidence="5" id="KW-1185">Reference proteome</keyword>
<name>A0A6D2IMC6_9BRAS</name>
<evidence type="ECO:0000313" key="5">
    <source>
        <dbReference type="Proteomes" id="UP000467841"/>
    </source>
</evidence>
<evidence type="ECO:0000256" key="2">
    <source>
        <dbReference type="SAM" id="Phobius"/>
    </source>
</evidence>
<comment type="caution">
    <text evidence="4">The sequence shown here is derived from an EMBL/GenBank/DDBJ whole genome shotgun (WGS) entry which is preliminary data.</text>
</comment>
<proteinExistence type="predicted"/>
<feature type="transmembrane region" description="Helical" evidence="2">
    <location>
        <begin position="187"/>
        <end position="207"/>
    </location>
</feature>
<keyword evidence="1" id="KW-0175">Coiled coil</keyword>
<keyword evidence="2" id="KW-0812">Transmembrane</keyword>
<gene>
    <name evidence="4" type="ORF">MERR_LOCUS14999</name>
</gene>
<keyword evidence="2" id="KW-0472">Membrane</keyword>
<evidence type="ECO:0000256" key="1">
    <source>
        <dbReference type="SAM" id="Coils"/>
    </source>
</evidence>